<dbReference type="Gene3D" id="3.10.20.10">
    <property type="match status" value="1"/>
</dbReference>
<dbReference type="KEGG" id="tpal:117652041"/>
<dbReference type="GeneID" id="117652041"/>
<reference evidence="3" key="1">
    <citation type="submission" date="2025-08" db="UniProtKB">
        <authorList>
            <consortium name="RefSeq"/>
        </authorList>
    </citation>
    <scope>IDENTIFICATION</scope>
    <source>
        <tissue evidence="3">Total insect</tissue>
    </source>
</reference>
<evidence type="ECO:0000313" key="3">
    <source>
        <dbReference type="RefSeq" id="XP_034252566.1"/>
    </source>
</evidence>
<dbReference type="OrthoDB" id="7700249at2759"/>
<proteinExistence type="predicted"/>
<protein>
    <submittedName>
        <fullName evidence="3">Uncharacterized protein LOC117652041</fullName>
    </submittedName>
</protein>
<name>A0A6P9A8E6_THRPL</name>
<dbReference type="PANTHER" id="PTHR31025:SF22">
    <property type="entry name" value="IP13529P"/>
    <property type="match status" value="1"/>
</dbReference>
<accession>A0A6P9A8E6</accession>
<dbReference type="AlphaFoldDB" id="A0A6P9A8E6"/>
<organism evidence="3">
    <name type="scientific">Thrips palmi</name>
    <name type="common">Melon thrips</name>
    <dbReference type="NCBI Taxonomy" id="161013"/>
    <lineage>
        <taxon>Eukaryota</taxon>
        <taxon>Metazoa</taxon>
        <taxon>Ecdysozoa</taxon>
        <taxon>Arthropoda</taxon>
        <taxon>Hexapoda</taxon>
        <taxon>Insecta</taxon>
        <taxon>Pterygota</taxon>
        <taxon>Neoptera</taxon>
        <taxon>Paraneoptera</taxon>
        <taxon>Thysanoptera</taxon>
        <taxon>Terebrantia</taxon>
        <taxon>Thripoidea</taxon>
        <taxon>Thripidae</taxon>
        <taxon>Thrips</taxon>
    </lineage>
</organism>
<dbReference type="Proteomes" id="UP000515158">
    <property type="component" value="Unplaced"/>
</dbReference>
<evidence type="ECO:0000313" key="2">
    <source>
        <dbReference type="Proteomes" id="UP000515158"/>
    </source>
</evidence>
<evidence type="ECO:0000256" key="1">
    <source>
        <dbReference type="SAM" id="MobiDB-lite"/>
    </source>
</evidence>
<feature type="compositionally biased region" description="Basic and acidic residues" evidence="1">
    <location>
        <begin position="224"/>
        <end position="239"/>
    </location>
</feature>
<dbReference type="PANTHER" id="PTHR31025">
    <property type="entry name" value="SI:CH211-196P9.1-RELATED"/>
    <property type="match status" value="1"/>
</dbReference>
<feature type="region of interest" description="Disordered" evidence="1">
    <location>
        <begin position="224"/>
        <end position="252"/>
    </location>
</feature>
<dbReference type="InParanoid" id="A0A6P9A8E6"/>
<sequence length="573" mass="64253">MSLVTVTSPDNPEKFLLMGQSVGDLLKSAIEAFNLPASETYEIRRESDGVKIISDDVLRFLSGATEKDGNLTVVISPVTNPNLNPVTTPNLNGGVPVTSPPRIPLCPNRPNVVRPPLPMRNIVDSLNPILDIALHPELHNITPGRFLKQKKAAVKETYQEVVKFIKAKVKCYSHATAKHYAQLVLGYDGGKFSKLFEVKVGSSVKSGLGPFTLQVYNHLNYRKDDTEKRPRGARRRLELGDDDNEDDPQIPADMSSAAYGCVRYEEPLPIEETEESQEQKRLDLLSVEPDCAEAEVLMEKTYVSQRISINRAVPLKKRLPEVFRQWPLLRHRKHLCQHASRLLGKDVQTVWSSALGEKCGRFSDFMLTHWTTEDKRKSSTLSRKMLDLLQEKEAASVSLSLQSNCLAMFPLLTGFLKDQEGLLFKLVPAATSDDDVLGQINSDNPLLVIRGQSLFDVNATADLFITRICIPPDNPLDGFLLLILAYFAFPSIPDSPPLTLTHHPETKHYFVFGFKYPSKVASSLEFIQRQLLDINPERGSKRDGRNKTGMAAKVRTLTEQLTYHCSTWSVCRF</sequence>
<keyword evidence="2" id="KW-1185">Reference proteome</keyword>
<gene>
    <name evidence="3" type="primary">LOC117652041</name>
</gene>
<dbReference type="RefSeq" id="XP_034252566.1">
    <property type="nucleotide sequence ID" value="XM_034396675.1"/>
</dbReference>